<evidence type="ECO:0000256" key="2">
    <source>
        <dbReference type="SAM" id="MobiDB-lite"/>
    </source>
</evidence>
<dbReference type="GO" id="GO:0009279">
    <property type="term" value="C:cell outer membrane"/>
    <property type="evidence" value="ECO:0007669"/>
    <property type="project" value="TreeGrafter"/>
</dbReference>
<evidence type="ECO:0000313" key="5">
    <source>
        <dbReference type="EMBL" id="RNI29504.1"/>
    </source>
</evidence>
<gene>
    <name evidence="5" type="ORF">EFA69_08070</name>
</gene>
<keyword evidence="6" id="KW-1185">Reference proteome</keyword>
<feature type="chain" id="PRO_5017932623" description="Organic solvent tolerance-like N-terminal domain-containing protein" evidence="3">
    <location>
        <begin position="20"/>
        <end position="564"/>
    </location>
</feature>
<proteinExistence type="predicted"/>
<evidence type="ECO:0000256" key="3">
    <source>
        <dbReference type="SAM" id="SignalP"/>
    </source>
</evidence>
<evidence type="ECO:0000313" key="6">
    <source>
        <dbReference type="Proteomes" id="UP000271010"/>
    </source>
</evidence>
<dbReference type="PANTHER" id="PTHR36504">
    <property type="entry name" value="LIPOPOLYSACCHARIDE EXPORT SYSTEM PROTEIN LPTA"/>
    <property type="match status" value="1"/>
</dbReference>
<dbReference type="RefSeq" id="WP_123132590.1">
    <property type="nucleotide sequence ID" value="NZ_RJJE01000009.1"/>
</dbReference>
<feature type="region of interest" description="Disordered" evidence="2">
    <location>
        <begin position="502"/>
        <end position="564"/>
    </location>
</feature>
<dbReference type="OrthoDB" id="9805931at2"/>
<feature type="signal peptide" evidence="3">
    <location>
        <begin position="1"/>
        <end position="19"/>
    </location>
</feature>
<protein>
    <recommendedName>
        <fullName evidence="4">Organic solvent tolerance-like N-terminal domain-containing protein</fullName>
    </recommendedName>
</protein>
<dbReference type="Pfam" id="PF13100">
    <property type="entry name" value="OstA_2"/>
    <property type="match status" value="1"/>
</dbReference>
<sequence length="564" mass="62664">MKFTKIGFISLFSLLSVVAAFGQSTQQEKPRVEASSDSLKAGTYNGEKVQRLLGHVVIRQGATTVTSDSAYRYSSDLNKMEVFSNVHITQGTMDATSSTASYDGTSRIANMRGNVVLRDEQMTLTTPTLHYNLDAKHAYYTEAGNIVGPDYTIQSQFGTYTTENKVLSFKKNVRYLGQNAEVLSDTMAYNTVSKIVEFFGPTTIKSPDGTLFANRGTYNTVTRESNFRGNASIKTPDYLIRGNTLTYSKEKEYYTATGNVSMTSIKDTTVITGQTALYWRARGRSKVFGSPVMRSIVSRDTMYLSADTLLSVENVKDKTKKGKLYAYHDVRIFKSDLQGLCDSLTYDLNDSIIYMSRNPRLWANKNQMTADSVIMQLRNNTLDQMRMYGNSFAISVDTLENYNQVKGRRMNAYFADGKIRRIDVNGNAESLYFALQGDSATMGMNRALSSDMRMMFQDGQVQYITFLEQPDAKLIPPHELEDPDKRLKGFVWRSDEKPSRAYVLEKRTGKKKAAPAKAPAPVPPKTASTPAKAASGGKAAAPATSKGKLKAKDRRAAGRVEAVQ</sequence>
<dbReference type="GO" id="GO:0030288">
    <property type="term" value="C:outer membrane-bounded periplasmic space"/>
    <property type="evidence" value="ECO:0007669"/>
    <property type="project" value="TreeGrafter"/>
</dbReference>
<dbReference type="GO" id="GO:0017089">
    <property type="term" value="F:glycolipid transfer activity"/>
    <property type="evidence" value="ECO:0007669"/>
    <property type="project" value="TreeGrafter"/>
</dbReference>
<dbReference type="AlphaFoldDB" id="A0A3M9MVH1"/>
<dbReference type="GO" id="GO:0015920">
    <property type="term" value="P:lipopolysaccharide transport"/>
    <property type="evidence" value="ECO:0007669"/>
    <property type="project" value="TreeGrafter"/>
</dbReference>
<comment type="caution">
    <text evidence="5">The sequence shown here is derived from an EMBL/GenBank/DDBJ whole genome shotgun (WGS) entry which is preliminary data.</text>
</comment>
<feature type="domain" description="Organic solvent tolerance-like N-terminal" evidence="4">
    <location>
        <begin position="36"/>
        <end position="184"/>
    </location>
</feature>
<accession>A0A3M9MVH1</accession>
<evidence type="ECO:0000259" key="4">
    <source>
        <dbReference type="Pfam" id="PF13100"/>
    </source>
</evidence>
<dbReference type="EMBL" id="RJJE01000009">
    <property type="protein sequence ID" value="RNI29504.1"/>
    <property type="molecule type" value="Genomic_DNA"/>
</dbReference>
<feature type="compositionally biased region" description="Low complexity" evidence="2">
    <location>
        <begin position="525"/>
        <end position="546"/>
    </location>
</feature>
<dbReference type="Gene3D" id="2.60.450.10">
    <property type="entry name" value="Lipopolysaccharide (LPS) transport protein A like domain"/>
    <property type="match status" value="3"/>
</dbReference>
<dbReference type="InterPro" id="IPR052037">
    <property type="entry name" value="LPS_export_LptA"/>
</dbReference>
<reference evidence="5 6" key="1">
    <citation type="submission" date="2018-11" db="EMBL/GenBank/DDBJ databases">
        <title>Rufibacter latericius sp. nov., isolated from water in Baiyang Lake.</title>
        <authorList>
            <person name="Yang Y."/>
        </authorList>
    </citation>
    <scope>NUCLEOTIDE SEQUENCE [LARGE SCALE GENOMIC DNA]</scope>
    <source>
        <strain evidence="5 6">MCC P1</strain>
    </source>
</reference>
<dbReference type="Proteomes" id="UP000271010">
    <property type="component" value="Unassembled WGS sequence"/>
</dbReference>
<name>A0A3M9MVH1_9BACT</name>
<keyword evidence="1 3" id="KW-0732">Signal</keyword>
<dbReference type="PANTHER" id="PTHR36504:SF1">
    <property type="entry name" value="LIPOPOLYSACCHARIDE EXPORT SYSTEM PROTEIN LPTA"/>
    <property type="match status" value="1"/>
</dbReference>
<evidence type="ECO:0000256" key="1">
    <source>
        <dbReference type="ARBA" id="ARBA00022729"/>
    </source>
</evidence>
<dbReference type="InterPro" id="IPR005653">
    <property type="entry name" value="OstA-like_N"/>
</dbReference>
<organism evidence="5 6">
    <name type="scientific">Rufibacter immobilis</name>
    <dbReference type="NCBI Taxonomy" id="1348778"/>
    <lineage>
        <taxon>Bacteria</taxon>
        <taxon>Pseudomonadati</taxon>
        <taxon>Bacteroidota</taxon>
        <taxon>Cytophagia</taxon>
        <taxon>Cytophagales</taxon>
        <taxon>Hymenobacteraceae</taxon>
        <taxon>Rufibacter</taxon>
    </lineage>
</organism>